<reference evidence="7" key="1">
    <citation type="submission" date="2011-08" db="EMBL/GenBank/DDBJ databases">
        <title>The draft genome of Latimeria chalumnae.</title>
        <authorList>
            <person name="Di Palma F."/>
            <person name="Alfoldi J."/>
            <person name="Johnson J."/>
            <person name="Berlin A."/>
            <person name="Gnerre S."/>
            <person name="Jaffe D."/>
            <person name="MacCallum I."/>
            <person name="Young S."/>
            <person name="Walker B.J."/>
            <person name="Lander E."/>
            <person name="Lindblad-Toh K."/>
        </authorList>
    </citation>
    <scope>NUCLEOTIDE SEQUENCE [LARGE SCALE GENOMIC DNA]</scope>
    <source>
        <strain evidence="7">Wild caught</strain>
    </source>
</reference>
<accession>H3AS89</accession>
<feature type="compositionally biased region" description="Basic and acidic residues" evidence="2">
    <location>
        <begin position="137"/>
        <end position="150"/>
    </location>
</feature>
<feature type="region of interest" description="Disordered" evidence="2">
    <location>
        <begin position="550"/>
        <end position="576"/>
    </location>
</feature>
<proteinExistence type="inferred from homology"/>
<feature type="region of interest" description="Disordered" evidence="2">
    <location>
        <begin position="306"/>
        <end position="344"/>
    </location>
</feature>
<dbReference type="OMA" id="PPWAHRC"/>
<dbReference type="Ensembl" id="ENSLACT00000012603.1">
    <property type="protein sequence ID" value="ENSLACP00000012510.1"/>
    <property type="gene ID" value="ENSLACG00000011024.1"/>
</dbReference>
<comment type="similarity">
    <text evidence="1">Belongs to the PWWP3A family.</text>
</comment>
<evidence type="ECO:0000313" key="7">
    <source>
        <dbReference type="Proteomes" id="UP000008672"/>
    </source>
</evidence>
<dbReference type="Pfam" id="PF20884">
    <property type="entry name" value="MUM1-like_PWWP"/>
    <property type="match status" value="1"/>
</dbReference>
<dbReference type="PANTHER" id="PTHR31333">
    <property type="entry name" value="PWWP DOMAIN-CONTAINING DNA REPAIR FACTOR 3 FAMILY MEMBER"/>
    <property type="match status" value="1"/>
</dbReference>
<feature type="compositionally biased region" description="Basic and acidic residues" evidence="2">
    <location>
        <begin position="335"/>
        <end position="344"/>
    </location>
</feature>
<evidence type="ECO:0000256" key="2">
    <source>
        <dbReference type="SAM" id="MobiDB-lite"/>
    </source>
</evidence>
<feature type="compositionally biased region" description="Polar residues" evidence="2">
    <location>
        <begin position="151"/>
        <end position="167"/>
    </location>
</feature>
<feature type="compositionally biased region" description="Polar residues" evidence="2">
    <location>
        <begin position="179"/>
        <end position="189"/>
    </location>
</feature>
<dbReference type="STRING" id="7897.ENSLACP00000012510"/>
<dbReference type="InterPro" id="IPR048765">
    <property type="entry name" value="PWP3A_3B_4_N"/>
</dbReference>
<dbReference type="CDD" id="cd06080">
    <property type="entry name" value="PWWP_MUM1-like"/>
    <property type="match status" value="1"/>
</dbReference>
<evidence type="ECO:0000256" key="1">
    <source>
        <dbReference type="ARBA" id="ARBA00008188"/>
    </source>
</evidence>
<gene>
    <name evidence="6" type="primary">PWWP3A</name>
</gene>
<dbReference type="Gene3D" id="2.30.30.140">
    <property type="match status" value="1"/>
</dbReference>
<dbReference type="PANTHER" id="PTHR31333:SF6">
    <property type="entry name" value="MUM1 LIKE 1"/>
    <property type="match status" value="1"/>
</dbReference>
<feature type="domain" description="MUM1-like PWWP" evidence="3">
    <location>
        <begin position="421"/>
        <end position="499"/>
    </location>
</feature>
<sequence length="730" mass="82297">MTNSDYIFCKWKGRLWPATVLKTAFSRKTKSHTRPLSLSVEIFCLQKKVQINCTDAKPFEQKQVDEISKKLIKNNTVKKTTEELMYRKALKIALDILSSSRSTSSVGVAKNKIAVQASSLGTAKKKVGGQLSVFSKTKPDEQENGTKGDYRSSSPLKTKSKGANQGQNKRDQKRKRLHQSTIKSDSSSPPEGFEKSCPPIPNDKKEDGNKREQKGFTFASDSPCSSVNGSPIATPRSFSRRGPSRSCGEPYQSTPKRKERNAKVQLFDQTEQNKRKSTRCGKDCKKDLNPTGMMSSLDLERNHINGSTVLEEQDVTPGRYLREQNSKNLGNDSLSSEHKEEASERTAAFIQTKAKHELPDFDLGEKGSFSSDLSLEFSALEEMLSKSLVEGDEEEEEELPSFLLQQVCAFPLLVEPCSLTEGMLVWCKFKKFPYWPAVVKSVKLKTKKASILFIDDGLICTLKFSMSVSVRTLKYFDCEEKQELIAAAREHNPSGVESCIALIDDYRIRLGCASFTGSFTEYCSADISYPVRKKLTHVPFLITLPSCTEGEDEADESVPETTPSKQQPIKKVLPDRKKAARDKANEKLVQFIVKRKGADKHLHAIINRRKQSRWLSEYLSSSRHMNWVDTYLEDDDQLELVVNYLQTVCDHASLSAQVPVDDKIKFILDVLLPEAIVCAISAVDKVNYKKAEEKYMQGPVFSKREREEFDKQIEEKMKLKELSKTAAENL</sequence>
<dbReference type="InParanoid" id="H3AS89"/>
<dbReference type="GeneTree" id="ENSGT00390000001700"/>
<evidence type="ECO:0000259" key="4">
    <source>
        <dbReference type="Pfam" id="PF20886"/>
    </source>
</evidence>
<dbReference type="Pfam" id="PF20887">
    <property type="entry name" value="PWP3A-B_N"/>
    <property type="match status" value="1"/>
</dbReference>
<feature type="domain" description="PWWP" evidence="4">
    <location>
        <begin position="574"/>
        <end position="713"/>
    </location>
</feature>
<feature type="domain" description="PWWP" evidence="5">
    <location>
        <begin position="6"/>
        <end position="98"/>
    </location>
</feature>
<dbReference type="EMBL" id="AFYH01105518">
    <property type="status" value="NOT_ANNOTATED_CDS"/>
    <property type="molecule type" value="Genomic_DNA"/>
</dbReference>
<dbReference type="InterPro" id="IPR040263">
    <property type="entry name" value="PWP3A_3B_4"/>
</dbReference>
<dbReference type="HOGENOM" id="CLU_388271_0_0_1"/>
<reference evidence="6" key="2">
    <citation type="submission" date="2025-08" db="UniProtKB">
        <authorList>
            <consortium name="Ensembl"/>
        </authorList>
    </citation>
    <scope>IDENTIFICATION</scope>
</reference>
<dbReference type="InterPro" id="IPR035504">
    <property type="entry name" value="MUM1-like_PWWP"/>
</dbReference>
<evidence type="ECO:0000259" key="3">
    <source>
        <dbReference type="Pfam" id="PF20884"/>
    </source>
</evidence>
<feature type="compositionally biased region" description="Polar residues" evidence="2">
    <location>
        <begin position="219"/>
        <end position="231"/>
    </location>
</feature>
<evidence type="ECO:0000313" key="6">
    <source>
        <dbReference type="Ensembl" id="ENSLACP00000012510.1"/>
    </source>
</evidence>
<dbReference type="Gene3D" id="6.10.300.20">
    <property type="match status" value="1"/>
</dbReference>
<feature type="region of interest" description="Disordered" evidence="2">
    <location>
        <begin position="131"/>
        <end position="286"/>
    </location>
</feature>
<keyword evidence="7" id="KW-1185">Reference proteome</keyword>
<dbReference type="InterPro" id="IPR048795">
    <property type="entry name" value="PWP3A_3B_4_C"/>
</dbReference>
<dbReference type="Bgee" id="ENSLACG00000011024">
    <property type="expression patterns" value="Expressed in muscle tissue and 1 other cell type or tissue"/>
</dbReference>
<dbReference type="SUPFAM" id="SSF63748">
    <property type="entry name" value="Tudor/PWWP/MBT"/>
    <property type="match status" value="1"/>
</dbReference>
<dbReference type="eggNOG" id="ENOG502QPRU">
    <property type="taxonomic scope" value="Eukaryota"/>
</dbReference>
<dbReference type="FunCoup" id="H3AS89">
    <property type="interactions" value="2219"/>
</dbReference>
<dbReference type="Proteomes" id="UP000008672">
    <property type="component" value="Unassembled WGS sequence"/>
</dbReference>
<organism evidence="6 7">
    <name type="scientific">Latimeria chalumnae</name>
    <name type="common">Coelacanth</name>
    <dbReference type="NCBI Taxonomy" id="7897"/>
    <lineage>
        <taxon>Eukaryota</taxon>
        <taxon>Metazoa</taxon>
        <taxon>Chordata</taxon>
        <taxon>Craniata</taxon>
        <taxon>Vertebrata</taxon>
        <taxon>Euteleostomi</taxon>
        <taxon>Coelacanthiformes</taxon>
        <taxon>Coelacanthidae</taxon>
        <taxon>Latimeria</taxon>
    </lineage>
</organism>
<reference evidence="6" key="3">
    <citation type="submission" date="2025-09" db="UniProtKB">
        <authorList>
            <consortium name="Ensembl"/>
        </authorList>
    </citation>
    <scope>IDENTIFICATION</scope>
</reference>
<name>H3AS89_LATCH</name>
<dbReference type="AlphaFoldDB" id="H3AS89"/>
<dbReference type="Pfam" id="PF20886">
    <property type="entry name" value="PWP3A-B_C"/>
    <property type="match status" value="1"/>
</dbReference>
<feature type="compositionally biased region" description="Basic and acidic residues" evidence="2">
    <location>
        <begin position="202"/>
        <end position="214"/>
    </location>
</feature>
<protein>
    <submittedName>
        <fullName evidence="6">PWWP domain containing 3A, DNA repair factor</fullName>
    </submittedName>
</protein>
<evidence type="ECO:0000259" key="5">
    <source>
        <dbReference type="Pfam" id="PF20887"/>
    </source>
</evidence>